<feature type="region of interest" description="Disordered" evidence="1">
    <location>
        <begin position="197"/>
        <end position="234"/>
    </location>
</feature>
<sequence>MKSLILLLGMLAIVTSVHCKRTVADKGEPIANKEEYVKEINDLRREYAKKSRIPNMYKLVWDDYLATQVEMGDFSCYKKTCRESRRDGDDHTEKFDQDKIKHKWGDEKRQDLMDEYKTHIMGGLEELTPGQQKIGCYHIAITDDGKKDDGTDAGYGVLKTKTRCFLAPEGLGDSWKVPRGEAGSACAEGFVNDDGLCAPKSESSGNSGSAEKDKESGSKEERNTESSGQPSKMSGVVTTLVMMVVLKFM</sequence>
<dbReference type="FunCoup" id="G0MR10">
    <property type="interactions" value="457"/>
</dbReference>
<name>G0MR10_CAEBE</name>
<dbReference type="InParanoid" id="G0MR10"/>
<evidence type="ECO:0000256" key="1">
    <source>
        <dbReference type="SAM" id="MobiDB-lite"/>
    </source>
</evidence>
<dbReference type="HOGENOM" id="CLU_090770_0_0_1"/>
<feature type="signal peptide" evidence="2">
    <location>
        <begin position="1"/>
        <end position="19"/>
    </location>
</feature>
<reference evidence="4" key="1">
    <citation type="submission" date="2011-07" db="EMBL/GenBank/DDBJ databases">
        <authorList>
            <consortium name="Caenorhabditis brenneri Sequencing and Analysis Consortium"/>
            <person name="Wilson R.K."/>
        </authorList>
    </citation>
    <scope>NUCLEOTIDE SEQUENCE [LARGE SCALE GENOMIC DNA]</scope>
    <source>
        <strain evidence="4">PB2801</strain>
    </source>
</reference>
<keyword evidence="2" id="KW-0732">Signal</keyword>
<proteinExistence type="predicted"/>
<dbReference type="Proteomes" id="UP000008068">
    <property type="component" value="Unassembled WGS sequence"/>
</dbReference>
<evidence type="ECO:0000313" key="4">
    <source>
        <dbReference type="Proteomes" id="UP000008068"/>
    </source>
</evidence>
<evidence type="ECO:0000313" key="3">
    <source>
        <dbReference type="EMBL" id="EGT42045.1"/>
    </source>
</evidence>
<dbReference type="AlphaFoldDB" id="G0MR10"/>
<organism evidence="4">
    <name type="scientific">Caenorhabditis brenneri</name>
    <name type="common">Nematode worm</name>
    <dbReference type="NCBI Taxonomy" id="135651"/>
    <lineage>
        <taxon>Eukaryota</taxon>
        <taxon>Metazoa</taxon>
        <taxon>Ecdysozoa</taxon>
        <taxon>Nematoda</taxon>
        <taxon>Chromadorea</taxon>
        <taxon>Rhabditida</taxon>
        <taxon>Rhabditina</taxon>
        <taxon>Rhabditomorpha</taxon>
        <taxon>Rhabditoidea</taxon>
        <taxon>Rhabditidae</taxon>
        <taxon>Peloderinae</taxon>
        <taxon>Caenorhabditis</taxon>
    </lineage>
</organism>
<accession>G0MR10</accession>
<keyword evidence="4" id="KW-1185">Reference proteome</keyword>
<protein>
    <submittedName>
        <fullName evidence="3">Uncharacterized protein</fullName>
    </submittedName>
</protein>
<dbReference type="EMBL" id="GL379808">
    <property type="protein sequence ID" value="EGT42045.1"/>
    <property type="molecule type" value="Genomic_DNA"/>
</dbReference>
<dbReference type="eggNOG" id="ENOG502TJNA">
    <property type="taxonomic scope" value="Eukaryota"/>
</dbReference>
<dbReference type="SUPFAM" id="SSF55797">
    <property type="entry name" value="PR-1-like"/>
    <property type="match status" value="1"/>
</dbReference>
<evidence type="ECO:0000256" key="2">
    <source>
        <dbReference type="SAM" id="SignalP"/>
    </source>
</evidence>
<dbReference type="OrthoDB" id="5892894at2759"/>
<dbReference type="InterPro" id="IPR035940">
    <property type="entry name" value="CAP_sf"/>
</dbReference>
<dbReference type="OMA" id="EYKTHIM"/>
<gene>
    <name evidence="3" type="ORF">CAEBREN_06595</name>
</gene>
<feature type="compositionally biased region" description="Basic and acidic residues" evidence="1">
    <location>
        <begin position="210"/>
        <end position="224"/>
    </location>
</feature>
<feature type="chain" id="PRO_5003403893" evidence="2">
    <location>
        <begin position="20"/>
        <end position="249"/>
    </location>
</feature>